<reference evidence="2 3" key="1">
    <citation type="submission" date="2015-04" db="EMBL/GenBank/DDBJ databases">
        <authorList>
            <person name="Syromyatnikov M.Y."/>
            <person name="Popov V.N."/>
        </authorList>
    </citation>
    <scope>NUCLEOTIDE SEQUENCE [LARGE SCALE GENOMIC DNA]</scope>
    <source>
        <strain evidence="2">WF-38-12</strain>
    </source>
</reference>
<evidence type="ECO:0000313" key="2">
    <source>
        <dbReference type="EMBL" id="CRG84570.1"/>
    </source>
</evidence>
<dbReference type="EMBL" id="CVMT01000001">
    <property type="protein sequence ID" value="CRG84570.1"/>
    <property type="molecule type" value="Genomic_DNA"/>
</dbReference>
<evidence type="ECO:0000256" key="1">
    <source>
        <dbReference type="SAM" id="MobiDB-lite"/>
    </source>
</evidence>
<organism evidence="2 3">
    <name type="scientific">Talaromyces islandicus</name>
    <name type="common">Penicillium islandicum</name>
    <dbReference type="NCBI Taxonomy" id="28573"/>
    <lineage>
        <taxon>Eukaryota</taxon>
        <taxon>Fungi</taxon>
        <taxon>Dikarya</taxon>
        <taxon>Ascomycota</taxon>
        <taxon>Pezizomycotina</taxon>
        <taxon>Eurotiomycetes</taxon>
        <taxon>Eurotiomycetidae</taxon>
        <taxon>Eurotiales</taxon>
        <taxon>Trichocomaceae</taxon>
        <taxon>Talaromyces</taxon>
        <taxon>Talaromyces sect. Islandici</taxon>
    </lineage>
</organism>
<name>A0A0U1LN78_TALIS</name>
<sequence length="384" mass="42510">MSSQGSGHSHDYRFQDHNDPSLPSSHEWVLVDPPEEPGINPAQRQQYHLLPSAHQSALSAEIPVNNLPVQDAFQLVPPDPVLLAQEQANVLSLPPQPQPTAYHTSNQTTPIDIPQVNVGQSAFGLLQQLSYSPTKDFDFDSMYASVQSYYHPDITSHPSHLVGAVSSPFSPLDSTMYPQGNRQQAPVHPQQASWPQYQRSLTRTPEDPYQRRPQESLTPPAGFAPLPSQPAVFSNTSFPASMQQPQAQAFYPNSNTFGFNQPNYDFPQTSFVPSNAYPITTGPDPRIPMRTSPYTGSNQSTPTTPEPESQVRVLESRPKPQCWDHGCNGREFSTFSNLLRHQRERSGAAAKSECPHCGAVFTRTTARNTHISQGKCKGIRESTE</sequence>
<feature type="region of interest" description="Disordered" evidence="1">
    <location>
        <begin position="172"/>
        <end position="222"/>
    </location>
</feature>
<accession>A0A0U1LN78</accession>
<feature type="compositionally biased region" description="Polar residues" evidence="1">
    <location>
        <begin position="172"/>
        <end position="203"/>
    </location>
</feature>
<feature type="compositionally biased region" description="Basic and acidic residues" evidence="1">
    <location>
        <begin position="8"/>
        <end position="19"/>
    </location>
</feature>
<dbReference type="Proteomes" id="UP000054383">
    <property type="component" value="Unassembled WGS sequence"/>
</dbReference>
<evidence type="ECO:0000313" key="3">
    <source>
        <dbReference type="Proteomes" id="UP000054383"/>
    </source>
</evidence>
<feature type="region of interest" description="Disordered" evidence="1">
    <location>
        <begin position="1"/>
        <end position="41"/>
    </location>
</feature>
<evidence type="ECO:0008006" key="4">
    <source>
        <dbReference type="Google" id="ProtNLM"/>
    </source>
</evidence>
<dbReference type="AlphaFoldDB" id="A0A0U1LN78"/>
<feature type="compositionally biased region" description="Basic and acidic residues" evidence="1">
    <location>
        <begin position="204"/>
        <end position="214"/>
    </location>
</feature>
<proteinExistence type="predicted"/>
<protein>
    <recommendedName>
        <fullName evidence="4">C2H2-type domain-containing protein</fullName>
    </recommendedName>
</protein>
<dbReference type="OrthoDB" id="5366256at2759"/>
<keyword evidence="3" id="KW-1185">Reference proteome</keyword>
<gene>
    <name evidence="2" type="ORF">PISL3812_01836</name>
</gene>
<dbReference type="Gene3D" id="3.30.160.60">
    <property type="entry name" value="Classic Zinc Finger"/>
    <property type="match status" value="1"/>
</dbReference>